<dbReference type="SUPFAM" id="SSF48173">
    <property type="entry name" value="Cryptochrome/photolyase FAD-binding domain"/>
    <property type="match status" value="1"/>
</dbReference>
<evidence type="ECO:0000313" key="2">
    <source>
        <dbReference type="Proteomes" id="UP000295096"/>
    </source>
</evidence>
<dbReference type="RefSeq" id="WP_133287600.1">
    <property type="nucleotide sequence ID" value="NZ_SMSJ01000004.1"/>
</dbReference>
<sequence length="519" mass="57781">MPASSHGVLRVVLGDQCSRGLASLRDLDPARDVVLLAEVMGECTYVRHHKQKIVLVLSVMRHFARALAVRGVRVDHIRLDDPENTGTLAGEVARAVARHAPEGIVCTVPGEWRVLADMRGWEEATGLPVEIRDDDRFLSDLGWFRRWAQGKKQLRMEFFYREMRRATGLLMEGEAPAGGAWNYDAENRRKLEPGLVPPAPRRFPPDAITREVMALVETRFPGHFGTLEAFAWPVTAREAEAALADFITARLPRFGDYQDAMATGEPVLFHALLSTSLNAGLLSPRACCEAAEAAWREGRAPLNAVEGFIRQILGWREFVRGVYWLKMPDYAGLNALEATRPLPWSWWSGETRMNCVAQAVRQTRDLAYAHHIQRLMVTGNFALLAGLDPAAVNEWYLTVYADAYEWVELPNTHGMAIHADGGVMGSKPYAASGAYINRMSDYCRGCAYDVKQSTGPGACPFNALYWDFLARHERRFANNPRLAMPLQTLRKMDPAKRQALRDSAAAFLAGPELDPAAPG</sequence>
<dbReference type="Gene3D" id="1.10.579.10">
    <property type="entry name" value="DNA Cyclobutane Dipyrimidine Photolyase, subunit A, domain 3"/>
    <property type="match status" value="1"/>
</dbReference>
<dbReference type="Gene3D" id="1.25.40.80">
    <property type="match status" value="1"/>
</dbReference>
<dbReference type="PANTHER" id="PTHR38657">
    <property type="entry name" value="SLR1343 PROTEIN"/>
    <property type="match status" value="1"/>
</dbReference>
<dbReference type="InterPro" id="IPR052551">
    <property type="entry name" value="UV-DNA_repair_photolyase"/>
</dbReference>
<dbReference type="PANTHER" id="PTHR38657:SF1">
    <property type="entry name" value="SLR1343 PROTEIN"/>
    <property type="match status" value="1"/>
</dbReference>
<dbReference type="InterPro" id="IPR007357">
    <property type="entry name" value="PhrB-like"/>
</dbReference>
<dbReference type="Gene3D" id="3.40.50.620">
    <property type="entry name" value="HUPs"/>
    <property type="match status" value="1"/>
</dbReference>
<dbReference type="InterPro" id="IPR014729">
    <property type="entry name" value="Rossmann-like_a/b/a_fold"/>
</dbReference>
<keyword evidence="1" id="KW-0456">Lyase</keyword>
<name>A0A4R5QKQ3_9PROT</name>
<comment type="caution">
    <text evidence="1">The sequence shown here is derived from an EMBL/GenBank/DDBJ whole genome shotgun (WGS) entry which is preliminary data.</text>
</comment>
<dbReference type="AlphaFoldDB" id="A0A4R5QKQ3"/>
<dbReference type="InterPro" id="IPR036134">
    <property type="entry name" value="Crypto/Photolyase_FAD-like_sf"/>
</dbReference>
<dbReference type="Gene3D" id="1.10.10.1710">
    <property type="entry name" value="Deoxyribodipyrimidine photolyase-related"/>
    <property type="match status" value="1"/>
</dbReference>
<organism evidence="1 2">
    <name type="scientific">Dankookia rubra</name>
    <dbReference type="NCBI Taxonomy" id="1442381"/>
    <lineage>
        <taxon>Bacteria</taxon>
        <taxon>Pseudomonadati</taxon>
        <taxon>Pseudomonadota</taxon>
        <taxon>Alphaproteobacteria</taxon>
        <taxon>Acetobacterales</taxon>
        <taxon>Roseomonadaceae</taxon>
        <taxon>Dankookia</taxon>
    </lineage>
</organism>
<accession>A0A4R5QKQ3</accession>
<gene>
    <name evidence="1" type="ORF">E2C06_05635</name>
</gene>
<dbReference type="GO" id="GO:0016829">
    <property type="term" value="F:lyase activity"/>
    <property type="evidence" value="ECO:0007669"/>
    <property type="project" value="UniProtKB-KW"/>
</dbReference>
<proteinExistence type="predicted"/>
<dbReference type="Pfam" id="PF04244">
    <property type="entry name" value="DPRP"/>
    <property type="match status" value="1"/>
</dbReference>
<reference evidence="1 2" key="1">
    <citation type="journal article" date="2016" name="J. Microbiol.">
        <title>Dankookia rubra gen. nov., sp. nov., an alphaproteobacterium isolated from sediment of a shallow stream.</title>
        <authorList>
            <person name="Kim W.H."/>
            <person name="Kim D.H."/>
            <person name="Kang K."/>
            <person name="Ahn T.Y."/>
        </authorList>
    </citation>
    <scope>NUCLEOTIDE SEQUENCE [LARGE SCALE GENOMIC DNA]</scope>
    <source>
        <strain evidence="1 2">JCM30602</strain>
    </source>
</reference>
<evidence type="ECO:0000313" key="1">
    <source>
        <dbReference type="EMBL" id="TDH63806.1"/>
    </source>
</evidence>
<dbReference type="EMBL" id="SMSJ01000004">
    <property type="protein sequence ID" value="TDH63806.1"/>
    <property type="molecule type" value="Genomic_DNA"/>
</dbReference>
<keyword evidence="2" id="KW-1185">Reference proteome</keyword>
<dbReference type="Proteomes" id="UP000295096">
    <property type="component" value="Unassembled WGS sequence"/>
</dbReference>
<protein>
    <submittedName>
        <fullName evidence="1">Cryptochrome/photolyase family protein</fullName>
    </submittedName>
</protein>
<dbReference type="OrthoDB" id="5288100at2"/>